<dbReference type="Pfam" id="PF01475">
    <property type="entry name" value="FUR"/>
    <property type="match status" value="1"/>
</dbReference>
<dbReference type="EMBL" id="CADCUV010000100">
    <property type="protein sequence ID" value="CAA9417495.1"/>
    <property type="molecule type" value="Genomic_DNA"/>
</dbReference>
<feature type="binding site" evidence="8">
    <location>
        <position position="114"/>
    </location>
    <ligand>
        <name>Fe cation</name>
        <dbReference type="ChEBI" id="CHEBI:24875"/>
    </ligand>
</feature>
<keyword evidence="3 7" id="KW-0862">Zinc</keyword>
<reference evidence="9" key="1">
    <citation type="submission" date="2020-02" db="EMBL/GenBank/DDBJ databases">
        <authorList>
            <person name="Meier V. D."/>
        </authorList>
    </citation>
    <scope>NUCLEOTIDE SEQUENCE</scope>
    <source>
        <strain evidence="9">AVDCRST_MAG22</strain>
    </source>
</reference>
<dbReference type="GO" id="GO:1900376">
    <property type="term" value="P:regulation of secondary metabolite biosynthetic process"/>
    <property type="evidence" value="ECO:0007669"/>
    <property type="project" value="TreeGrafter"/>
</dbReference>
<evidence type="ECO:0000256" key="2">
    <source>
        <dbReference type="ARBA" id="ARBA00022491"/>
    </source>
</evidence>
<evidence type="ECO:0000256" key="1">
    <source>
        <dbReference type="ARBA" id="ARBA00007957"/>
    </source>
</evidence>
<dbReference type="InterPro" id="IPR036388">
    <property type="entry name" value="WH-like_DNA-bd_sf"/>
</dbReference>
<protein>
    <submittedName>
        <fullName evidence="9">Peroxide stress regulator Ferric uptake regulation protein Fe2+/Zn2+ uptake regulation proteins</fullName>
    </submittedName>
</protein>
<dbReference type="Gene3D" id="1.10.10.10">
    <property type="entry name" value="Winged helix-like DNA-binding domain superfamily/Winged helix DNA-binding domain"/>
    <property type="match status" value="1"/>
</dbReference>
<keyword evidence="2" id="KW-0678">Repressor</keyword>
<name>A0A6J4PIU4_9ACTN</name>
<dbReference type="PANTHER" id="PTHR33202:SF22">
    <property type="entry name" value="HYDROGEN PEROXIDE SENSITIVE REPRESSOR"/>
    <property type="match status" value="1"/>
</dbReference>
<feature type="binding site" evidence="7">
    <location>
        <position position="86"/>
    </location>
    <ligand>
        <name>Zn(2+)</name>
        <dbReference type="ChEBI" id="CHEBI:29105"/>
    </ligand>
</feature>
<dbReference type="GO" id="GO:0000976">
    <property type="term" value="F:transcription cis-regulatory region binding"/>
    <property type="evidence" value="ECO:0007669"/>
    <property type="project" value="TreeGrafter"/>
</dbReference>
<dbReference type="CDD" id="cd07153">
    <property type="entry name" value="Fur_like"/>
    <property type="match status" value="1"/>
</dbReference>
<dbReference type="GO" id="GO:0008270">
    <property type="term" value="F:zinc ion binding"/>
    <property type="evidence" value="ECO:0007669"/>
    <property type="project" value="TreeGrafter"/>
</dbReference>
<comment type="cofactor">
    <cofactor evidence="8">
        <name>Mn(2+)</name>
        <dbReference type="ChEBI" id="CHEBI:29035"/>
    </cofactor>
    <cofactor evidence="8">
        <name>Fe(2+)</name>
        <dbReference type="ChEBI" id="CHEBI:29033"/>
    </cofactor>
    <text evidence="8">Binds 1 Mn(2+) or Fe(2+) ion per subunit.</text>
</comment>
<sequence length="127" mass="13895">MGPVRQTKQRSAILGRIREADGPLSIAQIHERAGEEIPRLGIATVYRAVKALREGGEIVAVDLPGEEPHYEAADRGHHHHFRCRLCRRTYDLGVCPVGIPRGTMLPGGYTVEDHSLTLYGRCAACAA</sequence>
<dbReference type="SUPFAM" id="SSF46785">
    <property type="entry name" value="Winged helix' DNA-binding domain"/>
    <property type="match status" value="1"/>
</dbReference>
<keyword evidence="5" id="KW-0238">DNA-binding</keyword>
<feature type="binding site" evidence="7">
    <location>
        <position position="83"/>
    </location>
    <ligand>
        <name>Zn(2+)</name>
        <dbReference type="ChEBI" id="CHEBI:29105"/>
    </ligand>
</feature>
<evidence type="ECO:0000313" key="9">
    <source>
        <dbReference type="EMBL" id="CAA9417495.1"/>
    </source>
</evidence>
<keyword evidence="6" id="KW-0804">Transcription</keyword>
<dbReference type="InterPro" id="IPR043135">
    <property type="entry name" value="Fur_C"/>
</dbReference>
<organism evidence="9">
    <name type="scientific">uncultured Rubrobacteraceae bacterium</name>
    <dbReference type="NCBI Taxonomy" id="349277"/>
    <lineage>
        <taxon>Bacteria</taxon>
        <taxon>Bacillati</taxon>
        <taxon>Actinomycetota</taxon>
        <taxon>Rubrobacteria</taxon>
        <taxon>Rubrobacterales</taxon>
        <taxon>Rubrobacteraceae</taxon>
        <taxon>environmental samples</taxon>
    </lineage>
</organism>
<accession>A0A6J4PIU4</accession>
<evidence type="ECO:0000256" key="8">
    <source>
        <dbReference type="PIRSR" id="PIRSR602481-2"/>
    </source>
</evidence>
<keyword evidence="4" id="KW-0805">Transcription regulation</keyword>
<dbReference type="GO" id="GO:0045892">
    <property type="term" value="P:negative regulation of DNA-templated transcription"/>
    <property type="evidence" value="ECO:0007669"/>
    <property type="project" value="TreeGrafter"/>
</dbReference>
<proteinExistence type="inferred from homology"/>
<dbReference type="InterPro" id="IPR002481">
    <property type="entry name" value="FUR"/>
</dbReference>
<keyword evidence="8" id="KW-0408">Iron</keyword>
<gene>
    <name evidence="9" type="ORF">AVDCRST_MAG22-2317</name>
</gene>
<dbReference type="InterPro" id="IPR036390">
    <property type="entry name" value="WH_DNA-bd_sf"/>
</dbReference>
<evidence type="ECO:0000256" key="5">
    <source>
        <dbReference type="ARBA" id="ARBA00023125"/>
    </source>
</evidence>
<keyword evidence="7" id="KW-0479">Metal-binding</keyword>
<feature type="binding site" evidence="7">
    <location>
        <position position="125"/>
    </location>
    <ligand>
        <name>Zn(2+)</name>
        <dbReference type="ChEBI" id="CHEBI:29105"/>
    </ligand>
</feature>
<evidence type="ECO:0000256" key="7">
    <source>
        <dbReference type="PIRSR" id="PIRSR602481-1"/>
    </source>
</evidence>
<evidence type="ECO:0000256" key="4">
    <source>
        <dbReference type="ARBA" id="ARBA00023015"/>
    </source>
</evidence>
<evidence type="ECO:0000256" key="6">
    <source>
        <dbReference type="ARBA" id="ARBA00023163"/>
    </source>
</evidence>
<dbReference type="Gene3D" id="3.30.1490.190">
    <property type="match status" value="1"/>
</dbReference>
<evidence type="ECO:0000256" key="3">
    <source>
        <dbReference type="ARBA" id="ARBA00022833"/>
    </source>
</evidence>
<dbReference type="PANTHER" id="PTHR33202">
    <property type="entry name" value="ZINC UPTAKE REGULATION PROTEIN"/>
    <property type="match status" value="1"/>
</dbReference>
<comment type="cofactor">
    <cofactor evidence="7">
        <name>Zn(2+)</name>
        <dbReference type="ChEBI" id="CHEBI:29105"/>
    </cofactor>
    <text evidence="7">Binds 1 zinc ion per subunit.</text>
</comment>
<dbReference type="AlphaFoldDB" id="A0A6J4PIU4"/>
<feature type="binding site" evidence="8">
    <location>
        <position position="77"/>
    </location>
    <ligand>
        <name>Fe cation</name>
        <dbReference type="ChEBI" id="CHEBI:24875"/>
    </ligand>
</feature>
<comment type="similarity">
    <text evidence="1">Belongs to the Fur family.</text>
</comment>
<dbReference type="GO" id="GO:0003700">
    <property type="term" value="F:DNA-binding transcription factor activity"/>
    <property type="evidence" value="ECO:0007669"/>
    <property type="project" value="InterPro"/>
</dbReference>
<feature type="binding site" evidence="7">
    <location>
        <position position="122"/>
    </location>
    <ligand>
        <name>Zn(2+)</name>
        <dbReference type="ChEBI" id="CHEBI:29105"/>
    </ligand>
</feature>